<dbReference type="EMBL" id="MAYW01000004">
    <property type="protein sequence ID" value="ODS34573.1"/>
    <property type="molecule type" value="Genomic_DNA"/>
</dbReference>
<reference evidence="2 3" key="1">
    <citation type="submission" date="2016-07" db="EMBL/GenBank/DDBJ databases">
        <title>Draft genome of Scalindua rubra, obtained from a brine-seawater interface in the Red Sea, sheds light on salt adaptation in anammox bacteria.</title>
        <authorList>
            <person name="Speth D.R."/>
            <person name="Lagkouvardos I."/>
            <person name="Wang Y."/>
            <person name="Qian P.-Y."/>
            <person name="Dutilh B.E."/>
            <person name="Jetten M.S."/>
        </authorList>
    </citation>
    <scope>NUCLEOTIDE SEQUENCE [LARGE SCALE GENOMIC DNA]</scope>
    <source>
        <strain evidence="2">BSI-1</strain>
    </source>
</reference>
<accession>A0A1E3XG17</accession>
<dbReference type="AlphaFoldDB" id="A0A1E3XG17"/>
<sequence length="362" mass="42952">MINIKAITRIDCFKELGSIWNSLLQQSESNTIFSTFEWLYTWWEHFGQDKRLFILLAQEGKDIIGIAPLMIGKKRILRCVPIRVISFIGAGISDYADFIIVKERERVISLFFEYLLKKKNLWNKIELRDIKMGSPNLDVVQKELGKLGYFSNVCSVEKCPYIEINGDWNKYYSSLSKNFRQDIRTQYNRIKKNGFIHRFSSKEKDVDDIFLNNLIDMHLNGIAGKNKVSFLETEKGQGFFKKIVQKFEKQGWVTINVMNINDKVASYALGFRYGNKFYYWNVGKNNKYDNYSPGKLLLQHMLKESFFNINIEEFDLLRGEENYKFRWTKLERKNYQITILSDTRYSMVVFKAYDFYHSILKK</sequence>
<proteinExistence type="predicted"/>
<dbReference type="InterPro" id="IPR016181">
    <property type="entry name" value="Acyl_CoA_acyltransferase"/>
</dbReference>
<gene>
    <name evidence="2" type="ORF">SCARUB_00308</name>
</gene>
<dbReference type="Proteomes" id="UP000094056">
    <property type="component" value="Unassembled WGS sequence"/>
</dbReference>
<name>A0A1E3XG17_9BACT</name>
<protein>
    <recommendedName>
        <fullName evidence="1">BioF2-like acetyltransferase domain-containing protein</fullName>
    </recommendedName>
</protein>
<evidence type="ECO:0000313" key="2">
    <source>
        <dbReference type="EMBL" id="ODS34573.1"/>
    </source>
</evidence>
<organism evidence="2 3">
    <name type="scientific">Candidatus Scalindua rubra</name>
    <dbReference type="NCBI Taxonomy" id="1872076"/>
    <lineage>
        <taxon>Bacteria</taxon>
        <taxon>Pseudomonadati</taxon>
        <taxon>Planctomycetota</taxon>
        <taxon>Candidatus Brocadiia</taxon>
        <taxon>Candidatus Brocadiales</taxon>
        <taxon>Candidatus Scalinduaceae</taxon>
        <taxon>Candidatus Scalindua</taxon>
    </lineage>
</organism>
<comment type="caution">
    <text evidence="2">The sequence shown here is derived from an EMBL/GenBank/DDBJ whole genome shotgun (WGS) entry which is preliminary data.</text>
</comment>
<feature type="domain" description="BioF2-like acetyltransferase" evidence="1">
    <location>
        <begin position="177"/>
        <end position="324"/>
    </location>
</feature>
<evidence type="ECO:0000313" key="3">
    <source>
        <dbReference type="Proteomes" id="UP000094056"/>
    </source>
</evidence>
<dbReference type="Pfam" id="PF13480">
    <property type="entry name" value="Acetyltransf_6"/>
    <property type="match status" value="1"/>
</dbReference>
<dbReference type="SUPFAM" id="SSF55729">
    <property type="entry name" value="Acyl-CoA N-acyltransferases (Nat)"/>
    <property type="match status" value="1"/>
</dbReference>
<dbReference type="InterPro" id="IPR038740">
    <property type="entry name" value="BioF2-like_GNAT_dom"/>
</dbReference>
<dbReference type="Gene3D" id="3.40.630.30">
    <property type="match status" value="1"/>
</dbReference>
<evidence type="ECO:0000259" key="1">
    <source>
        <dbReference type="Pfam" id="PF13480"/>
    </source>
</evidence>